<dbReference type="EnsemblMetazoa" id="PPA19227.1">
    <property type="protein sequence ID" value="PPA19227.1"/>
    <property type="gene ID" value="WBGene00108781"/>
</dbReference>
<name>A0A2A6B7I2_PRIPA</name>
<organism evidence="1 2">
    <name type="scientific">Pristionchus pacificus</name>
    <name type="common">Parasitic nematode worm</name>
    <dbReference type="NCBI Taxonomy" id="54126"/>
    <lineage>
        <taxon>Eukaryota</taxon>
        <taxon>Metazoa</taxon>
        <taxon>Ecdysozoa</taxon>
        <taxon>Nematoda</taxon>
        <taxon>Chromadorea</taxon>
        <taxon>Rhabditida</taxon>
        <taxon>Rhabditina</taxon>
        <taxon>Diplogasteromorpha</taxon>
        <taxon>Diplogasteroidea</taxon>
        <taxon>Neodiplogasteridae</taxon>
        <taxon>Pristionchus</taxon>
    </lineage>
</organism>
<dbReference type="PROSITE" id="PS50181">
    <property type="entry name" value="FBOX"/>
    <property type="match status" value="1"/>
</dbReference>
<gene>
    <name evidence="1" type="primary">WBGene00108781</name>
</gene>
<dbReference type="CDD" id="cd09917">
    <property type="entry name" value="F-box_SF"/>
    <property type="match status" value="1"/>
</dbReference>
<accession>A0A8R1YLI2</accession>
<dbReference type="Proteomes" id="UP000005239">
    <property type="component" value="Unassembled WGS sequence"/>
</dbReference>
<evidence type="ECO:0000313" key="2">
    <source>
        <dbReference type="Proteomes" id="UP000005239"/>
    </source>
</evidence>
<dbReference type="Pfam" id="PF00646">
    <property type="entry name" value="F-box"/>
    <property type="match status" value="1"/>
</dbReference>
<keyword evidence="2" id="KW-1185">Reference proteome</keyword>
<protein>
    <submittedName>
        <fullName evidence="1">F-box domain-containing protein</fullName>
    </submittedName>
</protein>
<dbReference type="SUPFAM" id="SSF81383">
    <property type="entry name" value="F-box domain"/>
    <property type="match status" value="1"/>
</dbReference>
<reference evidence="1" key="2">
    <citation type="submission" date="2022-06" db="UniProtKB">
        <authorList>
            <consortium name="EnsemblMetazoa"/>
        </authorList>
    </citation>
    <scope>IDENTIFICATION</scope>
    <source>
        <strain evidence="1">PS312</strain>
    </source>
</reference>
<dbReference type="AlphaFoldDB" id="A0A2A6B7I2"/>
<proteinExistence type="predicted"/>
<reference evidence="2" key="1">
    <citation type="journal article" date="2008" name="Nat. Genet.">
        <title>The Pristionchus pacificus genome provides a unique perspective on nematode lifestyle and parasitism.</title>
        <authorList>
            <person name="Dieterich C."/>
            <person name="Clifton S.W."/>
            <person name="Schuster L.N."/>
            <person name="Chinwalla A."/>
            <person name="Delehaunty K."/>
            <person name="Dinkelacker I."/>
            <person name="Fulton L."/>
            <person name="Fulton R."/>
            <person name="Godfrey J."/>
            <person name="Minx P."/>
            <person name="Mitreva M."/>
            <person name="Roeseler W."/>
            <person name="Tian H."/>
            <person name="Witte H."/>
            <person name="Yang S.P."/>
            <person name="Wilson R.K."/>
            <person name="Sommer R.J."/>
        </authorList>
    </citation>
    <scope>NUCLEOTIDE SEQUENCE [LARGE SCALE GENOMIC DNA]</scope>
    <source>
        <strain evidence="2">PS312</strain>
    </source>
</reference>
<sequence>MFGNNPIFYLVVLSLRAADFLRENQTRDMSLAQDPPVNINALPGDVIWKILPFVDPRDLENARTISPRWNTIILKYRHVHDVKTFSLVTWTTPGTGAVLTLATWSWQKPGDMKPLMRRKASSKFAIGFSKRDSDSQARYRTNIITDDAYNMSLRLESDVISTSLLGKISGVISGMRVIANEEPTDCAFLTGVSAAMEGITIDRLSIGRMQFSENSGLRRAVYDMVRTHHIRELELTDCKLFVDQISFFTALARLQVLSVTAREGPYNEYGGPKSSDVYLGLSFSLWPGYVNEWNNEPIEFVWAVSTASKGDVRTIHFQATPPPSITLSNLPWPVIKRIRPFVQQLDELRLISPHWNTIILEYRRYPDNFPLWKGADRQVDWLIATPRSLNYAKECQHYDQQPYQYNLRKLHGPRSTRENEPTRSYFGFATDDSRDKALSYRTELIEDSSAVHKKLVVLEGADDDGDTHFSYRRSVGSRRPVISIEFYLGSQTRLIFAFILTEEFWKNCFRRHAVWSQRKDVPTLVRLSRKRSHMDIVNRSTAEAMESAGRYSAFQIHSFFECLFSQSIFSEAVTMTLLLIIDRFKRRRDASALFSISTIVDKSTL</sequence>
<accession>A0A2A6B7I2</accession>
<dbReference type="InterPro" id="IPR001810">
    <property type="entry name" value="F-box_dom"/>
</dbReference>
<evidence type="ECO:0000313" key="1">
    <source>
        <dbReference type="EnsemblMetazoa" id="PPA19227.1"/>
    </source>
</evidence>
<dbReference type="InterPro" id="IPR036047">
    <property type="entry name" value="F-box-like_dom_sf"/>
</dbReference>